<evidence type="ECO:0000259" key="2">
    <source>
        <dbReference type="Pfam" id="PF04909"/>
    </source>
</evidence>
<dbReference type="SUPFAM" id="SSF51556">
    <property type="entry name" value="Metallo-dependent hydrolases"/>
    <property type="match status" value="1"/>
</dbReference>
<organism evidence="3 4">
    <name type="scientific">Neorhodopirellula lusitana</name>
    <dbReference type="NCBI Taxonomy" id="445327"/>
    <lineage>
        <taxon>Bacteria</taxon>
        <taxon>Pseudomonadati</taxon>
        <taxon>Planctomycetota</taxon>
        <taxon>Planctomycetia</taxon>
        <taxon>Pirellulales</taxon>
        <taxon>Pirellulaceae</taxon>
        <taxon>Neorhodopirellula</taxon>
    </lineage>
</organism>
<evidence type="ECO:0000313" key="4">
    <source>
        <dbReference type="Proteomes" id="UP001158067"/>
    </source>
</evidence>
<dbReference type="InterPro" id="IPR032466">
    <property type="entry name" value="Metal_Hydrolase"/>
</dbReference>
<dbReference type="PANTHER" id="PTHR43569:SF2">
    <property type="entry name" value="AMIDOHYDROLASE-RELATED DOMAIN-CONTAINING PROTEIN"/>
    <property type="match status" value="1"/>
</dbReference>
<dbReference type="Proteomes" id="UP001158067">
    <property type="component" value="Unassembled WGS sequence"/>
</dbReference>
<accession>A0ABY1PSW2</accession>
<comment type="similarity">
    <text evidence="1">Belongs to the metallo-dependent hydrolases superfamily.</text>
</comment>
<dbReference type="Pfam" id="PF04909">
    <property type="entry name" value="Amidohydro_2"/>
    <property type="match status" value="1"/>
</dbReference>
<evidence type="ECO:0000256" key="1">
    <source>
        <dbReference type="ARBA" id="ARBA00038310"/>
    </source>
</evidence>
<keyword evidence="4" id="KW-1185">Reference proteome</keyword>
<gene>
    <name evidence="3" type="ORF">SAMN06265222_10267</name>
</gene>
<dbReference type="PANTHER" id="PTHR43569">
    <property type="entry name" value="AMIDOHYDROLASE"/>
    <property type="match status" value="1"/>
</dbReference>
<feature type="domain" description="Amidohydrolase-related" evidence="2">
    <location>
        <begin position="3"/>
        <end position="276"/>
    </location>
</feature>
<dbReference type="InterPro" id="IPR006680">
    <property type="entry name" value="Amidohydro-rel"/>
</dbReference>
<evidence type="ECO:0000313" key="3">
    <source>
        <dbReference type="EMBL" id="SMP46141.1"/>
    </source>
</evidence>
<reference evidence="3 4" key="1">
    <citation type="submission" date="2017-05" db="EMBL/GenBank/DDBJ databases">
        <authorList>
            <person name="Varghese N."/>
            <person name="Submissions S."/>
        </authorList>
    </citation>
    <scope>NUCLEOTIDE SEQUENCE [LARGE SCALE GENOMIC DNA]</scope>
    <source>
        <strain evidence="3 4">DSM 25457</strain>
    </source>
</reference>
<dbReference type="InterPro" id="IPR052350">
    <property type="entry name" value="Metallo-dep_Lactonases"/>
</dbReference>
<dbReference type="Gene3D" id="3.20.20.140">
    <property type="entry name" value="Metal-dependent hydrolases"/>
    <property type="match status" value="1"/>
</dbReference>
<protein>
    <submittedName>
        <fullName evidence="3">L-fuconolactonase</fullName>
    </submittedName>
</protein>
<proteinExistence type="inferred from homology"/>
<comment type="caution">
    <text evidence="3">The sequence shown here is derived from an EMBL/GenBank/DDBJ whole genome shotgun (WGS) entry which is preliminary data.</text>
</comment>
<dbReference type="EMBL" id="FXUG01000002">
    <property type="protein sequence ID" value="SMP46141.1"/>
    <property type="molecule type" value="Genomic_DNA"/>
</dbReference>
<sequence length="278" mass="31242">MLIDAHHHLWQYDPEQYSWINDEMAVLKQDFGAPELRQISSENGVDCFVSVQARQAVQDTRDLLAIADSESKIAGVVGWVPLASPDVEASLDEFSDNPKLKGVRHVVQDEPDDRFLDGREFNEGVAKLAGRGLVYDVLIFPRQLPAAIDFVDRHPAIPMVLDHIAKPAIAKACFDQGWKDNFVELAKRDNLTCKLSGIATEVRDAEWDIETMRPYFDIAMEAFGPSRMMFASDWPVCLLASEYSRWLNVVNELMAPFSDSEKEAFFSGTAIKAYGLEV</sequence>
<name>A0ABY1PSW2_9BACT</name>